<comment type="caution">
    <text evidence="1">The sequence shown here is derived from an EMBL/GenBank/DDBJ whole genome shotgun (WGS) entry which is preliminary data.</text>
</comment>
<dbReference type="Proteomes" id="UP001597040">
    <property type="component" value="Unassembled WGS sequence"/>
</dbReference>
<accession>A0ABW3LFW3</accession>
<dbReference type="RefSeq" id="WP_390358698.1">
    <property type="nucleotide sequence ID" value="NZ_JBHTKJ010000001.1"/>
</dbReference>
<evidence type="ECO:0000313" key="2">
    <source>
        <dbReference type="Proteomes" id="UP001597040"/>
    </source>
</evidence>
<reference evidence="2" key="1">
    <citation type="journal article" date="2019" name="Int. J. Syst. Evol. Microbiol.">
        <title>The Global Catalogue of Microorganisms (GCM) 10K type strain sequencing project: providing services to taxonomists for standard genome sequencing and annotation.</title>
        <authorList>
            <consortium name="The Broad Institute Genomics Platform"/>
            <consortium name="The Broad Institute Genome Sequencing Center for Infectious Disease"/>
            <person name="Wu L."/>
            <person name="Ma J."/>
        </authorList>
    </citation>
    <scope>NUCLEOTIDE SEQUENCE [LARGE SCALE GENOMIC DNA]</scope>
    <source>
        <strain evidence="2">CCUG 56754</strain>
    </source>
</reference>
<organism evidence="1 2">
    <name type="scientific">Virgibacillus byunsanensis</name>
    <dbReference type="NCBI Taxonomy" id="570945"/>
    <lineage>
        <taxon>Bacteria</taxon>
        <taxon>Bacillati</taxon>
        <taxon>Bacillota</taxon>
        <taxon>Bacilli</taxon>
        <taxon>Bacillales</taxon>
        <taxon>Bacillaceae</taxon>
        <taxon>Virgibacillus</taxon>
    </lineage>
</organism>
<evidence type="ECO:0008006" key="3">
    <source>
        <dbReference type="Google" id="ProtNLM"/>
    </source>
</evidence>
<dbReference type="Gene3D" id="3.30.70.270">
    <property type="match status" value="1"/>
</dbReference>
<name>A0ABW3LFW3_9BACI</name>
<protein>
    <recommendedName>
        <fullName evidence="3">Transcriptional regulator</fullName>
    </recommendedName>
</protein>
<dbReference type="InterPro" id="IPR043128">
    <property type="entry name" value="Rev_trsase/Diguanyl_cyclase"/>
</dbReference>
<keyword evidence="2" id="KW-1185">Reference proteome</keyword>
<dbReference type="EMBL" id="JBHTKJ010000001">
    <property type="protein sequence ID" value="MFD1037008.1"/>
    <property type="molecule type" value="Genomic_DNA"/>
</dbReference>
<gene>
    <name evidence="1" type="ORF">ACFQ3N_01015</name>
</gene>
<evidence type="ECO:0000313" key="1">
    <source>
        <dbReference type="EMBL" id="MFD1037008.1"/>
    </source>
</evidence>
<sequence length="431" mass="49487">MTKIKMAVFARNHVMERIHDYIEYDQDVEIIPFVYTKTNETVELVKKAFMCDIYVFASSLSYLYAKEVIEKKRLPAIQVPFDEYMILSSFYRVKNEHNQQLSRISIDALDSRHVDEVLNELQIGGGEIYTYSFGVDEKTDLDNIFNYHKQLWYEGKTEFALTSIEEVEQMLKEAGIPTICMKIPQINIVHTIEKAKSIVSLNQSKSSQIVAGYVRLKNLDLIIKEKGELASKQLLLKLHQILLKFGHKTYASVLYNNDNQFAVFGTKGILDHITNHYRDFPLLKELEQAINAKVDIGFGLGLTAKQAENNAKLALEACSLDNDSNCYIVNERQDTIGPLGVKKDFNTSQLYHALIHKAKLNNELSYNFIDFIAIRNKEPFSSNDVASYYRVTKRSAERTINKLLSGEVIKVVGEEKPYLKGRPRKLFNLNQ</sequence>
<proteinExistence type="predicted"/>